<dbReference type="AlphaFoldDB" id="A0AA52EHG5"/>
<organism evidence="2 3">
    <name type="scientific">Temperatibacter marinus</name>
    <dbReference type="NCBI Taxonomy" id="1456591"/>
    <lineage>
        <taxon>Bacteria</taxon>
        <taxon>Pseudomonadati</taxon>
        <taxon>Pseudomonadota</taxon>
        <taxon>Alphaproteobacteria</taxon>
        <taxon>Kordiimonadales</taxon>
        <taxon>Temperatibacteraceae</taxon>
        <taxon>Temperatibacter</taxon>
    </lineage>
</organism>
<dbReference type="Proteomes" id="UP001268683">
    <property type="component" value="Chromosome"/>
</dbReference>
<keyword evidence="3" id="KW-1185">Reference proteome</keyword>
<proteinExistence type="predicted"/>
<gene>
    <name evidence="2" type="ORF">QGN29_11330</name>
</gene>
<keyword evidence="2" id="KW-0282">Flagellum</keyword>
<evidence type="ECO:0000256" key="1">
    <source>
        <dbReference type="SAM" id="Phobius"/>
    </source>
</evidence>
<keyword evidence="2" id="KW-0966">Cell projection</keyword>
<keyword evidence="1" id="KW-0472">Membrane</keyword>
<keyword evidence="1" id="KW-0812">Transmembrane</keyword>
<accession>A0AA52EHG5</accession>
<protein>
    <submittedName>
        <fullName evidence="2">Flagellar biosynthetic protein FliO</fullName>
    </submittedName>
</protein>
<dbReference type="EMBL" id="CP123872">
    <property type="protein sequence ID" value="WND02141.1"/>
    <property type="molecule type" value="Genomic_DNA"/>
</dbReference>
<evidence type="ECO:0000313" key="2">
    <source>
        <dbReference type="EMBL" id="WND02141.1"/>
    </source>
</evidence>
<reference evidence="2" key="1">
    <citation type="submission" date="2023-04" db="EMBL/GenBank/DDBJ databases">
        <title>Complete genome sequence of Temperatibacter marinus.</title>
        <authorList>
            <person name="Rong J.-C."/>
            <person name="Yi M.-L."/>
            <person name="Zhao Q."/>
        </authorList>
    </citation>
    <scope>NUCLEOTIDE SEQUENCE</scope>
    <source>
        <strain evidence="2">NBRC 110045</strain>
    </source>
</reference>
<name>A0AA52EHG5_9PROT</name>
<dbReference type="RefSeq" id="WP_310797976.1">
    <property type="nucleotide sequence ID" value="NZ_CP123872.1"/>
</dbReference>
<dbReference type="KEGG" id="tmk:QGN29_11330"/>
<feature type="transmembrane region" description="Helical" evidence="1">
    <location>
        <begin position="6"/>
        <end position="26"/>
    </location>
</feature>
<evidence type="ECO:0000313" key="3">
    <source>
        <dbReference type="Proteomes" id="UP001268683"/>
    </source>
</evidence>
<keyword evidence="1" id="KW-1133">Transmembrane helix</keyword>
<sequence>METDILFALTGLIVILIVMYLLAWLLKRSGLMTGQLGSKEATIVIKETKFIDGRNRLHVVEWYNKRYLISSGANGCSLIGVDCDVTPEKSSLDFQQELTDSGLDYKSDQKN</sequence>
<keyword evidence="2" id="KW-0969">Cilium</keyword>